<gene>
    <name evidence="3" type="ORF">NPX36_05895</name>
</gene>
<evidence type="ECO:0000256" key="1">
    <source>
        <dbReference type="ARBA" id="ARBA00009251"/>
    </source>
</evidence>
<dbReference type="InterPro" id="IPR006628">
    <property type="entry name" value="PUR-bd_fam"/>
</dbReference>
<reference evidence="3 4" key="1">
    <citation type="submission" date="2022-08" db="EMBL/GenBank/DDBJ databases">
        <title>Myroides zhujiangensis sp. nov., a novel bacterium isolated from sediment in the Pearl River Estuary.</title>
        <authorList>
            <person name="Cui L."/>
        </authorList>
    </citation>
    <scope>NUCLEOTIDE SEQUENCE [LARGE SCALE GENOMIC DNA]</scope>
    <source>
        <strain evidence="3 4">SCSIO 72103</strain>
    </source>
</reference>
<keyword evidence="4" id="KW-1185">Reference proteome</keyword>
<dbReference type="SMART" id="SM00712">
    <property type="entry name" value="PUR"/>
    <property type="match status" value="1"/>
</dbReference>
<name>A0ABY5NW33_9FLAO</name>
<evidence type="ECO:0000313" key="3">
    <source>
        <dbReference type="EMBL" id="UUV22572.1"/>
    </source>
</evidence>
<sequence>MNKNKLHTDKIVKGNRTYFFDIKKSEQGDLYLTISEKKKTDNTSEHHRVMIFEEDLKDFVDTFRNALLKFKELQQPKTEEKKYSIEKIRATHQNAYQPWTEEDDEKLELLFCEGKKVKELAHIFERKEGAITSRIKKLELKEKYGR</sequence>
<protein>
    <submittedName>
        <fullName evidence="3">DUF3276 family protein</fullName>
    </submittedName>
</protein>
<keyword evidence="2" id="KW-0238">DNA-binding</keyword>
<dbReference type="Proteomes" id="UP001317001">
    <property type="component" value="Chromosome"/>
</dbReference>
<dbReference type="Pfam" id="PF11680">
    <property type="entry name" value="DUF3276"/>
    <property type="match status" value="1"/>
</dbReference>
<evidence type="ECO:0000256" key="2">
    <source>
        <dbReference type="ARBA" id="ARBA00023125"/>
    </source>
</evidence>
<comment type="similarity">
    <text evidence="1">Belongs to the PUR DNA-binding protein family.</text>
</comment>
<dbReference type="Gene3D" id="3.10.450.700">
    <property type="match status" value="1"/>
</dbReference>
<organism evidence="3 4">
    <name type="scientific">Paenimyroides aestuarii</name>
    <dbReference type="NCBI Taxonomy" id="2968490"/>
    <lineage>
        <taxon>Bacteria</taxon>
        <taxon>Pseudomonadati</taxon>
        <taxon>Bacteroidota</taxon>
        <taxon>Flavobacteriia</taxon>
        <taxon>Flavobacteriales</taxon>
        <taxon>Flavobacteriaceae</taxon>
        <taxon>Paenimyroides</taxon>
    </lineage>
</organism>
<dbReference type="EMBL" id="CP102382">
    <property type="protein sequence ID" value="UUV22572.1"/>
    <property type="molecule type" value="Genomic_DNA"/>
</dbReference>
<evidence type="ECO:0000313" key="4">
    <source>
        <dbReference type="Proteomes" id="UP001317001"/>
    </source>
</evidence>
<dbReference type="RefSeq" id="WP_257500487.1">
    <property type="nucleotide sequence ID" value="NZ_CP102382.1"/>
</dbReference>
<accession>A0ABY5NW33</accession>
<proteinExistence type="inferred from homology"/>